<proteinExistence type="predicted"/>
<dbReference type="EMBL" id="CAVLEF010000011">
    <property type="protein sequence ID" value="CAK1549174.1"/>
    <property type="molecule type" value="Genomic_DNA"/>
</dbReference>
<keyword evidence="1" id="KW-0175">Coiled coil</keyword>
<name>A0AAV1JI72_9NEOP</name>
<dbReference type="Proteomes" id="UP001497472">
    <property type="component" value="Unassembled WGS sequence"/>
</dbReference>
<gene>
    <name evidence="2" type="ORF">LNINA_LOCUS8498</name>
</gene>
<accession>A0AAV1JI72</accession>
<organism evidence="2 3">
    <name type="scientific">Leptosia nina</name>
    <dbReference type="NCBI Taxonomy" id="320188"/>
    <lineage>
        <taxon>Eukaryota</taxon>
        <taxon>Metazoa</taxon>
        <taxon>Ecdysozoa</taxon>
        <taxon>Arthropoda</taxon>
        <taxon>Hexapoda</taxon>
        <taxon>Insecta</taxon>
        <taxon>Pterygota</taxon>
        <taxon>Neoptera</taxon>
        <taxon>Endopterygota</taxon>
        <taxon>Lepidoptera</taxon>
        <taxon>Glossata</taxon>
        <taxon>Ditrysia</taxon>
        <taxon>Papilionoidea</taxon>
        <taxon>Pieridae</taxon>
        <taxon>Pierinae</taxon>
        <taxon>Leptosia</taxon>
    </lineage>
</organism>
<protein>
    <submittedName>
        <fullName evidence="2">Uncharacterized protein</fullName>
    </submittedName>
</protein>
<comment type="caution">
    <text evidence="2">The sequence shown here is derived from an EMBL/GenBank/DDBJ whole genome shotgun (WGS) entry which is preliminary data.</text>
</comment>
<evidence type="ECO:0000256" key="1">
    <source>
        <dbReference type="SAM" id="Coils"/>
    </source>
</evidence>
<reference evidence="2 3" key="1">
    <citation type="submission" date="2023-11" db="EMBL/GenBank/DDBJ databases">
        <authorList>
            <person name="Okamura Y."/>
        </authorList>
    </citation>
    <scope>NUCLEOTIDE SEQUENCE [LARGE SCALE GENOMIC DNA]</scope>
</reference>
<sequence length="348" mass="40994">MTFYVVVSGLPKTVKKQKMSHFFRHFIFKKSRIKFWIESMQPSTHCNEMVIRFETEAHADIAARSLQDYPFQHTDQQIYILRCWLRSDKPARQEMQNFEVDVSVEREFQPVEPQRPYSPVTERDSSPHLRDELTKLQLEIELTNKRRLLLEAERQLVLEQKSLEMLQANGSTAVVALEETTTAIPKNKLHIQTSKLLNPQQKIRECNQPRHLNNKLGLKSKHLYWPCKILWKEMKPIIRDKVIELHQPQFNALFRNVVKKRLHDILQDGFNHNTKGLISRYRKTFPAHMDEEFVVTLRNTLLQGQLSTDFSQKDTSNANMTNTIKEQVDPTDLPISEMCDDLADWTED</sequence>
<keyword evidence="3" id="KW-1185">Reference proteome</keyword>
<feature type="coiled-coil region" evidence="1">
    <location>
        <begin position="133"/>
        <end position="169"/>
    </location>
</feature>
<evidence type="ECO:0000313" key="2">
    <source>
        <dbReference type="EMBL" id="CAK1549174.1"/>
    </source>
</evidence>
<dbReference type="AlphaFoldDB" id="A0AAV1JI72"/>
<evidence type="ECO:0000313" key="3">
    <source>
        <dbReference type="Proteomes" id="UP001497472"/>
    </source>
</evidence>